<feature type="domain" description="Orange" evidence="7">
    <location>
        <begin position="95"/>
        <end position="128"/>
    </location>
</feature>
<evidence type="ECO:0000256" key="2">
    <source>
        <dbReference type="ARBA" id="ARBA00023015"/>
    </source>
</evidence>
<keyword evidence="3" id="KW-0238">DNA-binding</keyword>
<dbReference type="eggNOG" id="KOG4304">
    <property type="taxonomic scope" value="Eukaryota"/>
</dbReference>
<dbReference type="PROSITE" id="PS50888">
    <property type="entry name" value="BHLH"/>
    <property type="match status" value="1"/>
</dbReference>
<dbReference type="InterPro" id="IPR011598">
    <property type="entry name" value="bHLH_dom"/>
</dbReference>
<dbReference type="InterPro" id="IPR003650">
    <property type="entry name" value="Orange_dom"/>
</dbReference>
<evidence type="ECO:0000256" key="4">
    <source>
        <dbReference type="ARBA" id="ARBA00023163"/>
    </source>
</evidence>
<reference evidence="8 9" key="1">
    <citation type="journal article" date="2011" name="Science">
        <title>The ecoresponsive genome of Daphnia pulex.</title>
        <authorList>
            <person name="Colbourne J.K."/>
            <person name="Pfrender M.E."/>
            <person name="Gilbert D."/>
            <person name="Thomas W.K."/>
            <person name="Tucker A."/>
            <person name="Oakley T.H."/>
            <person name="Tokishita S."/>
            <person name="Aerts A."/>
            <person name="Arnold G.J."/>
            <person name="Basu M.K."/>
            <person name="Bauer D.J."/>
            <person name="Caceres C.E."/>
            <person name="Carmel L."/>
            <person name="Casola C."/>
            <person name="Choi J.H."/>
            <person name="Detter J.C."/>
            <person name="Dong Q."/>
            <person name="Dusheyko S."/>
            <person name="Eads B.D."/>
            <person name="Frohlich T."/>
            <person name="Geiler-Samerotte K.A."/>
            <person name="Gerlach D."/>
            <person name="Hatcher P."/>
            <person name="Jogdeo S."/>
            <person name="Krijgsveld J."/>
            <person name="Kriventseva E.V."/>
            <person name="Kultz D."/>
            <person name="Laforsch C."/>
            <person name="Lindquist E."/>
            <person name="Lopez J."/>
            <person name="Manak J.R."/>
            <person name="Muller J."/>
            <person name="Pangilinan J."/>
            <person name="Patwardhan R.P."/>
            <person name="Pitluck S."/>
            <person name="Pritham E.J."/>
            <person name="Rechtsteiner A."/>
            <person name="Rho M."/>
            <person name="Rogozin I.B."/>
            <person name="Sakarya O."/>
            <person name="Salamov A."/>
            <person name="Schaack S."/>
            <person name="Shapiro H."/>
            <person name="Shiga Y."/>
            <person name="Skalitzky C."/>
            <person name="Smith Z."/>
            <person name="Souvorov A."/>
            <person name="Sung W."/>
            <person name="Tang Z."/>
            <person name="Tsuchiya D."/>
            <person name="Tu H."/>
            <person name="Vos H."/>
            <person name="Wang M."/>
            <person name="Wolf Y.I."/>
            <person name="Yamagata H."/>
            <person name="Yamada T."/>
            <person name="Ye Y."/>
            <person name="Shaw J.R."/>
            <person name="Andrews J."/>
            <person name="Crease T.J."/>
            <person name="Tang H."/>
            <person name="Lucas S.M."/>
            <person name="Robertson H.M."/>
            <person name="Bork P."/>
            <person name="Koonin E.V."/>
            <person name="Zdobnov E.M."/>
            <person name="Grigoriev I.V."/>
            <person name="Lynch M."/>
            <person name="Boore J.L."/>
        </authorList>
    </citation>
    <scope>NUCLEOTIDE SEQUENCE [LARGE SCALE GENOMIC DNA]</scope>
</reference>
<dbReference type="InterPro" id="IPR036638">
    <property type="entry name" value="HLH_DNA-bd_sf"/>
</dbReference>
<dbReference type="PhylomeDB" id="E9HN25"/>
<protein>
    <recommendedName>
        <fullName evidence="10">BHLH domain-containing protein</fullName>
    </recommendedName>
</protein>
<dbReference type="SMART" id="SM00353">
    <property type="entry name" value="HLH"/>
    <property type="match status" value="1"/>
</dbReference>
<feature type="non-terminal residue" evidence="8">
    <location>
        <position position="1"/>
    </location>
</feature>
<dbReference type="Pfam" id="PF07527">
    <property type="entry name" value="Hairy_orange"/>
    <property type="match status" value="1"/>
</dbReference>
<dbReference type="GO" id="GO:0005634">
    <property type="term" value="C:nucleus"/>
    <property type="evidence" value="ECO:0000318"/>
    <property type="project" value="GO_Central"/>
</dbReference>
<dbReference type="OMA" id="YSECVNE"/>
<comment type="subcellular location">
    <subcellularLocation>
        <location evidence="1">Nucleus</location>
    </subcellularLocation>
</comment>
<evidence type="ECO:0008006" key="10">
    <source>
        <dbReference type="Google" id="ProtNLM"/>
    </source>
</evidence>
<dbReference type="GO" id="GO:0050767">
    <property type="term" value="P:regulation of neurogenesis"/>
    <property type="evidence" value="ECO:0000318"/>
    <property type="project" value="GO_Central"/>
</dbReference>
<dbReference type="PROSITE" id="PS51054">
    <property type="entry name" value="ORANGE"/>
    <property type="match status" value="1"/>
</dbReference>
<dbReference type="GO" id="GO:0006357">
    <property type="term" value="P:regulation of transcription by RNA polymerase II"/>
    <property type="evidence" value="ECO:0000318"/>
    <property type="project" value="GO_Central"/>
</dbReference>
<dbReference type="Pfam" id="PF00010">
    <property type="entry name" value="HLH"/>
    <property type="match status" value="1"/>
</dbReference>
<dbReference type="SUPFAM" id="SSF158457">
    <property type="entry name" value="Orange domain-like"/>
    <property type="match status" value="1"/>
</dbReference>
<evidence type="ECO:0000256" key="5">
    <source>
        <dbReference type="ARBA" id="ARBA00023242"/>
    </source>
</evidence>
<proteinExistence type="predicted"/>
<feature type="domain" description="BHLH" evidence="6">
    <location>
        <begin position="1"/>
        <end position="55"/>
    </location>
</feature>
<dbReference type="Proteomes" id="UP000000305">
    <property type="component" value="Unassembled WGS sequence"/>
</dbReference>
<organism evidence="8 9">
    <name type="scientific">Daphnia pulex</name>
    <name type="common">Water flea</name>
    <dbReference type="NCBI Taxonomy" id="6669"/>
    <lineage>
        <taxon>Eukaryota</taxon>
        <taxon>Metazoa</taxon>
        <taxon>Ecdysozoa</taxon>
        <taxon>Arthropoda</taxon>
        <taxon>Crustacea</taxon>
        <taxon>Branchiopoda</taxon>
        <taxon>Diplostraca</taxon>
        <taxon>Cladocera</taxon>
        <taxon>Anomopoda</taxon>
        <taxon>Daphniidae</taxon>
        <taxon>Daphnia</taxon>
    </lineage>
</organism>
<dbReference type="InterPro" id="IPR050370">
    <property type="entry name" value="HES_HEY"/>
</dbReference>
<dbReference type="KEGG" id="dpx:DAPPUDRAFT_64307"/>
<dbReference type="Gene3D" id="4.10.280.10">
    <property type="entry name" value="Helix-loop-helix DNA-binding domain"/>
    <property type="match status" value="1"/>
</dbReference>
<dbReference type="GO" id="GO:0000978">
    <property type="term" value="F:RNA polymerase II cis-regulatory region sequence-specific DNA binding"/>
    <property type="evidence" value="ECO:0000318"/>
    <property type="project" value="GO_Central"/>
</dbReference>
<accession>E9HN25</accession>
<dbReference type="SUPFAM" id="SSF47459">
    <property type="entry name" value="HLH, helix-loop-helix DNA-binding domain"/>
    <property type="match status" value="1"/>
</dbReference>
<dbReference type="AlphaFoldDB" id="E9HN25"/>
<keyword evidence="9" id="KW-1185">Reference proteome</keyword>
<name>E9HN25_DAPPU</name>
<feature type="non-terminal residue" evidence="8">
    <location>
        <position position="128"/>
    </location>
</feature>
<dbReference type="GO" id="GO:0009952">
    <property type="term" value="P:anterior/posterior pattern specification"/>
    <property type="evidence" value="ECO:0000318"/>
    <property type="project" value="GO_Central"/>
</dbReference>
<dbReference type="PANTHER" id="PTHR10985">
    <property type="entry name" value="BASIC HELIX-LOOP-HELIX TRANSCRIPTION FACTOR, HES-RELATED"/>
    <property type="match status" value="1"/>
</dbReference>
<gene>
    <name evidence="8" type="ORF">DAPPUDRAFT_64307</name>
</gene>
<evidence type="ECO:0000256" key="3">
    <source>
        <dbReference type="ARBA" id="ARBA00023125"/>
    </source>
</evidence>
<dbReference type="OrthoDB" id="6368433at2759"/>
<sequence>ITKPLLERQRRARINRCLDELKELMSAALAAEGENLTKLEKADVLELTVRHLHQLHREGELSLNAVGGGGGGIFNRPPSAAAAAVAAAPADRRRYQGGFIACAQQVASYVMKTPGLEPGLGQRLLAHL</sequence>
<dbReference type="HOGENOM" id="CLU_068550_5_1_1"/>
<evidence type="ECO:0000313" key="8">
    <source>
        <dbReference type="EMBL" id="EFX66851.1"/>
    </source>
</evidence>
<evidence type="ECO:0000313" key="9">
    <source>
        <dbReference type="Proteomes" id="UP000000305"/>
    </source>
</evidence>
<dbReference type="GO" id="GO:0000981">
    <property type="term" value="F:DNA-binding transcription factor activity, RNA polymerase II-specific"/>
    <property type="evidence" value="ECO:0000318"/>
    <property type="project" value="GO_Central"/>
</dbReference>
<evidence type="ECO:0000256" key="1">
    <source>
        <dbReference type="ARBA" id="ARBA00004123"/>
    </source>
</evidence>
<dbReference type="InParanoid" id="E9HN25"/>
<evidence type="ECO:0000259" key="7">
    <source>
        <dbReference type="PROSITE" id="PS51054"/>
    </source>
</evidence>
<dbReference type="EMBL" id="GL732692">
    <property type="protein sequence ID" value="EFX66851.1"/>
    <property type="molecule type" value="Genomic_DNA"/>
</dbReference>
<keyword evidence="5" id="KW-0539">Nucleus</keyword>
<evidence type="ECO:0000259" key="6">
    <source>
        <dbReference type="PROSITE" id="PS50888"/>
    </source>
</evidence>
<dbReference type="GO" id="GO:0046983">
    <property type="term" value="F:protein dimerization activity"/>
    <property type="evidence" value="ECO:0007669"/>
    <property type="project" value="InterPro"/>
</dbReference>
<keyword evidence="4" id="KW-0804">Transcription</keyword>
<keyword evidence="2" id="KW-0805">Transcription regulation</keyword>